<protein>
    <submittedName>
        <fullName evidence="1">Uncharacterized protein</fullName>
    </submittedName>
</protein>
<accession>A0A226X9F3</accession>
<proteinExistence type="predicted"/>
<name>A0A226X9F3_CABSO</name>
<sequence>MALGLKTMIATICLARENVAPLLCVALAPVARAMIDLAIERGQPTAEMLKILSAQFIERQQLNARVDGKYGRHRVGRA</sequence>
<dbReference type="EMBL" id="MTHB01000037">
    <property type="protein sequence ID" value="OXC79478.1"/>
    <property type="molecule type" value="Genomic_DNA"/>
</dbReference>
<comment type="caution">
    <text evidence="1">The sequence shown here is derived from an EMBL/GenBank/DDBJ whole genome shotgun (WGS) entry which is preliminary data.</text>
</comment>
<dbReference type="AlphaFoldDB" id="A0A226X9F3"/>
<gene>
    <name evidence="1" type="ORF">BSU04_06585</name>
</gene>
<reference evidence="2" key="1">
    <citation type="submission" date="2017-01" db="EMBL/GenBank/DDBJ databases">
        <title>Genome Analysis of Deinococcus marmoris KOPRI26562.</title>
        <authorList>
            <person name="Kim J.H."/>
            <person name="Oh H.-M."/>
        </authorList>
    </citation>
    <scope>NUCLEOTIDE SEQUENCE [LARGE SCALE GENOMIC DNA]</scope>
    <source>
        <strain evidence="2">PAMC 26633</strain>
    </source>
</reference>
<evidence type="ECO:0000313" key="1">
    <source>
        <dbReference type="EMBL" id="OXC79478.1"/>
    </source>
</evidence>
<dbReference type="Proteomes" id="UP000214720">
    <property type="component" value="Unassembled WGS sequence"/>
</dbReference>
<evidence type="ECO:0000313" key="2">
    <source>
        <dbReference type="Proteomes" id="UP000214720"/>
    </source>
</evidence>
<organism evidence="1 2">
    <name type="scientific">Caballeronia sordidicola</name>
    <name type="common">Burkholderia sordidicola</name>
    <dbReference type="NCBI Taxonomy" id="196367"/>
    <lineage>
        <taxon>Bacteria</taxon>
        <taxon>Pseudomonadati</taxon>
        <taxon>Pseudomonadota</taxon>
        <taxon>Betaproteobacteria</taxon>
        <taxon>Burkholderiales</taxon>
        <taxon>Burkholderiaceae</taxon>
        <taxon>Caballeronia</taxon>
    </lineage>
</organism>